<evidence type="ECO:0000256" key="1">
    <source>
        <dbReference type="SAM" id="MobiDB-lite"/>
    </source>
</evidence>
<dbReference type="AlphaFoldDB" id="A0A6D2L0S6"/>
<comment type="caution">
    <text evidence="2">The sequence shown here is derived from an EMBL/GenBank/DDBJ whole genome shotgun (WGS) entry which is preliminary data.</text>
</comment>
<evidence type="ECO:0000313" key="2">
    <source>
        <dbReference type="EMBL" id="CAA7058045.1"/>
    </source>
</evidence>
<organism evidence="2 3">
    <name type="scientific">Microthlaspi erraticum</name>
    <dbReference type="NCBI Taxonomy" id="1685480"/>
    <lineage>
        <taxon>Eukaryota</taxon>
        <taxon>Viridiplantae</taxon>
        <taxon>Streptophyta</taxon>
        <taxon>Embryophyta</taxon>
        <taxon>Tracheophyta</taxon>
        <taxon>Spermatophyta</taxon>
        <taxon>Magnoliopsida</taxon>
        <taxon>eudicotyledons</taxon>
        <taxon>Gunneridae</taxon>
        <taxon>Pentapetalae</taxon>
        <taxon>rosids</taxon>
        <taxon>malvids</taxon>
        <taxon>Brassicales</taxon>
        <taxon>Brassicaceae</taxon>
        <taxon>Coluteocarpeae</taxon>
        <taxon>Microthlaspi</taxon>
    </lineage>
</organism>
<gene>
    <name evidence="2" type="ORF">MERR_LOCUS45281</name>
</gene>
<evidence type="ECO:0000313" key="3">
    <source>
        <dbReference type="Proteomes" id="UP000467841"/>
    </source>
</evidence>
<dbReference type="Proteomes" id="UP000467841">
    <property type="component" value="Unassembled WGS sequence"/>
</dbReference>
<dbReference type="EMBL" id="CACVBM020001718">
    <property type="protein sequence ID" value="CAA7058045.1"/>
    <property type="molecule type" value="Genomic_DNA"/>
</dbReference>
<name>A0A6D2L0S6_9BRAS</name>
<protein>
    <submittedName>
        <fullName evidence="2">Uncharacterized protein</fullName>
    </submittedName>
</protein>
<accession>A0A6D2L0S6</accession>
<feature type="region of interest" description="Disordered" evidence="1">
    <location>
        <begin position="59"/>
        <end position="78"/>
    </location>
</feature>
<feature type="compositionally biased region" description="Basic residues" evidence="1">
    <location>
        <begin position="11"/>
        <end position="22"/>
    </location>
</feature>
<proteinExistence type="predicted"/>
<keyword evidence="3" id="KW-1185">Reference proteome</keyword>
<sequence length="78" mass="8718">MIMDSLSGGYRRGHIGRKKALKSPKEPSDLRNPPVFSQWFSVHKASVMVATMKLSHEESISISTSRFQNRARPPPPGL</sequence>
<feature type="region of interest" description="Disordered" evidence="1">
    <location>
        <begin position="1"/>
        <end position="34"/>
    </location>
</feature>
<reference evidence="2" key="1">
    <citation type="submission" date="2020-01" db="EMBL/GenBank/DDBJ databases">
        <authorList>
            <person name="Mishra B."/>
        </authorList>
    </citation>
    <scope>NUCLEOTIDE SEQUENCE [LARGE SCALE GENOMIC DNA]</scope>
</reference>